<protein>
    <submittedName>
        <fullName evidence="1">Uncharacterized protein</fullName>
    </submittedName>
</protein>
<organism evidence="1 2">
    <name type="scientific">Dermatophagoides pteronyssinus</name>
    <name type="common">European house dust mite</name>
    <dbReference type="NCBI Taxonomy" id="6956"/>
    <lineage>
        <taxon>Eukaryota</taxon>
        <taxon>Metazoa</taxon>
        <taxon>Ecdysozoa</taxon>
        <taxon>Arthropoda</taxon>
        <taxon>Chelicerata</taxon>
        <taxon>Arachnida</taxon>
        <taxon>Acari</taxon>
        <taxon>Acariformes</taxon>
        <taxon>Sarcoptiformes</taxon>
        <taxon>Astigmata</taxon>
        <taxon>Psoroptidia</taxon>
        <taxon>Analgoidea</taxon>
        <taxon>Pyroglyphidae</taxon>
        <taxon>Dermatophagoidinae</taxon>
        <taxon>Dermatophagoides</taxon>
    </lineage>
</organism>
<evidence type="ECO:0000313" key="2">
    <source>
        <dbReference type="Proteomes" id="UP000887458"/>
    </source>
</evidence>
<dbReference type="Proteomes" id="UP000887458">
    <property type="component" value="Unassembled WGS sequence"/>
</dbReference>
<dbReference type="EMBL" id="NJHN03000041">
    <property type="protein sequence ID" value="KAH9421457.1"/>
    <property type="molecule type" value="Genomic_DNA"/>
</dbReference>
<accession>A0ABQ8JG98</accession>
<reference evidence="1 2" key="2">
    <citation type="journal article" date="2022" name="Mol. Biol. Evol.">
        <title>Comparative Genomics Reveals Insights into the Divergent Evolution of Astigmatic Mites and Household Pest Adaptations.</title>
        <authorList>
            <person name="Xiong Q."/>
            <person name="Wan A.T."/>
            <person name="Liu X."/>
            <person name="Fung C.S."/>
            <person name="Xiao X."/>
            <person name="Malainual N."/>
            <person name="Hou J."/>
            <person name="Wang L."/>
            <person name="Wang M."/>
            <person name="Yang K.Y."/>
            <person name="Cui Y."/>
            <person name="Leung E.L."/>
            <person name="Nong W."/>
            <person name="Shin S.K."/>
            <person name="Au S.W."/>
            <person name="Jeong K.Y."/>
            <person name="Chew F.T."/>
            <person name="Hui J.H."/>
            <person name="Leung T.F."/>
            <person name="Tungtrongchitr A."/>
            <person name="Zhong N."/>
            <person name="Liu Z."/>
            <person name="Tsui S.K."/>
        </authorList>
    </citation>
    <scope>NUCLEOTIDE SEQUENCE [LARGE SCALE GENOMIC DNA]</scope>
    <source>
        <strain evidence="1">Derp</strain>
    </source>
</reference>
<keyword evidence="2" id="KW-1185">Reference proteome</keyword>
<gene>
    <name evidence="1" type="ORF">DERP_010594</name>
</gene>
<sequence>MEIIFRTSNVNNDHLLLIRMNHILNSLTDGHHHGCIDDRTRTKRSDICNLINALPTTLSPSYAFG</sequence>
<comment type="caution">
    <text evidence="1">The sequence shown here is derived from an EMBL/GenBank/DDBJ whole genome shotgun (WGS) entry which is preliminary data.</text>
</comment>
<reference evidence="1 2" key="1">
    <citation type="journal article" date="2018" name="J. Allergy Clin. Immunol.">
        <title>High-quality assembly of Dermatophagoides pteronyssinus genome and transcriptome reveals a wide range of novel allergens.</title>
        <authorList>
            <person name="Liu X.Y."/>
            <person name="Yang K.Y."/>
            <person name="Wang M.Q."/>
            <person name="Kwok J.S."/>
            <person name="Zeng X."/>
            <person name="Yang Z."/>
            <person name="Xiao X.J."/>
            <person name="Lau C.P."/>
            <person name="Li Y."/>
            <person name="Huang Z.M."/>
            <person name="Ba J.G."/>
            <person name="Yim A.K."/>
            <person name="Ouyang C.Y."/>
            <person name="Ngai S.M."/>
            <person name="Chan T.F."/>
            <person name="Leung E.L."/>
            <person name="Liu L."/>
            <person name="Liu Z.G."/>
            <person name="Tsui S.K."/>
        </authorList>
    </citation>
    <scope>NUCLEOTIDE SEQUENCE [LARGE SCALE GENOMIC DNA]</scope>
    <source>
        <strain evidence="1">Derp</strain>
    </source>
</reference>
<evidence type="ECO:0000313" key="1">
    <source>
        <dbReference type="EMBL" id="KAH9421457.1"/>
    </source>
</evidence>
<name>A0ABQ8JG98_DERPT</name>
<proteinExistence type="predicted"/>